<reference evidence="1" key="2">
    <citation type="submission" date="2021-04" db="EMBL/GenBank/DDBJ databases">
        <authorList>
            <person name="Podell S."/>
        </authorList>
    </citation>
    <scope>NUCLEOTIDE SEQUENCE</scope>
    <source>
        <strain evidence="1">Hildebrandi</strain>
    </source>
</reference>
<organism evidence="1 2">
    <name type="scientific">Nitzschia inconspicua</name>
    <dbReference type="NCBI Taxonomy" id="303405"/>
    <lineage>
        <taxon>Eukaryota</taxon>
        <taxon>Sar</taxon>
        <taxon>Stramenopiles</taxon>
        <taxon>Ochrophyta</taxon>
        <taxon>Bacillariophyta</taxon>
        <taxon>Bacillariophyceae</taxon>
        <taxon>Bacillariophycidae</taxon>
        <taxon>Bacillariales</taxon>
        <taxon>Bacillariaceae</taxon>
        <taxon>Nitzschia</taxon>
    </lineage>
</organism>
<evidence type="ECO:0000313" key="2">
    <source>
        <dbReference type="Proteomes" id="UP000693970"/>
    </source>
</evidence>
<reference evidence="1" key="1">
    <citation type="journal article" date="2021" name="Sci. Rep.">
        <title>Diploid genomic architecture of Nitzschia inconspicua, an elite biomass production diatom.</title>
        <authorList>
            <person name="Oliver A."/>
            <person name="Podell S."/>
            <person name="Pinowska A."/>
            <person name="Traller J.C."/>
            <person name="Smith S.R."/>
            <person name="McClure R."/>
            <person name="Beliaev A."/>
            <person name="Bohutskyi P."/>
            <person name="Hill E.A."/>
            <person name="Rabines A."/>
            <person name="Zheng H."/>
            <person name="Allen L.Z."/>
            <person name="Kuo A."/>
            <person name="Grigoriev I.V."/>
            <person name="Allen A.E."/>
            <person name="Hazlebeck D."/>
            <person name="Allen E.E."/>
        </authorList>
    </citation>
    <scope>NUCLEOTIDE SEQUENCE</scope>
    <source>
        <strain evidence="1">Hildebrandi</strain>
    </source>
</reference>
<dbReference type="EMBL" id="JAGRRH010000019">
    <property type="protein sequence ID" value="KAG7349398.1"/>
    <property type="molecule type" value="Genomic_DNA"/>
</dbReference>
<dbReference type="Proteomes" id="UP000693970">
    <property type="component" value="Unassembled WGS sequence"/>
</dbReference>
<name>A0A9K3KUN0_9STRA</name>
<gene>
    <name evidence="1" type="ORF">IV203_011995</name>
</gene>
<accession>A0A9K3KUN0</accession>
<keyword evidence="2" id="KW-1185">Reference proteome</keyword>
<dbReference type="OrthoDB" id="10523318at2759"/>
<comment type="caution">
    <text evidence="1">The sequence shown here is derived from an EMBL/GenBank/DDBJ whole genome shotgun (WGS) entry which is preliminary data.</text>
</comment>
<sequence>MYFSLMYLIVMDPTYGMSKYLLPKFAKKALSTNSKGKIESKVSALWTDCFNDLLKKFKALAESVNKKLSSHHGKKGSNQKMGESSVAGLAQIFRTGWAVRGTLTIFDHVIGSERMSQQAGKVVSNRHSKAGDTILGGQPPKLQDITTEHERLDRFVNVLFAYDKDNDWSPPIRNLLVSSLIRHYGEFLSIIKAHPEDIYNNASHHRFVHRVENALRSAKVSQKTFESWQLEIRRGFASRNAPALPIEALRTQYPKIVDNFYVDTRTFTDHYNQLAVCFQSLHDRIGIDYQNGPLQKTCKIDSGMVLPFSVSYEHLKRNPRLLDVFIYFFEQDAKQGYYSEMQPAKLKSDEKLRKNVIAKFGRVKKIVKLMLMNVGSYPGKKPTDPKDLVEWQENLLKLGRQVENNVYVWLDKDKSIPFEKFTMSNVLTNNACKQMQDDLKLPSNTPPEELQFFIC</sequence>
<dbReference type="AlphaFoldDB" id="A0A9K3KUN0"/>
<protein>
    <submittedName>
        <fullName evidence="1">Uncharacterized protein</fullName>
    </submittedName>
</protein>
<proteinExistence type="predicted"/>
<evidence type="ECO:0000313" key="1">
    <source>
        <dbReference type="EMBL" id="KAG7349398.1"/>
    </source>
</evidence>